<keyword evidence="10" id="KW-0677">Repeat</keyword>
<feature type="domain" description="EF-hand" evidence="17">
    <location>
        <begin position="136"/>
        <end position="171"/>
    </location>
</feature>
<reference evidence="18" key="1">
    <citation type="journal article" date="2010" name="Science">
        <title>Plasticity of animal genome architecture unmasked by rapid evolution of a pelagic tunicate.</title>
        <authorList>
            <person name="Denoeud F."/>
            <person name="Henriet S."/>
            <person name="Mungpakdee S."/>
            <person name="Aury J.M."/>
            <person name="Da Silva C."/>
            <person name="Brinkmann H."/>
            <person name="Mikhaleva J."/>
            <person name="Olsen L.C."/>
            <person name="Jubin C."/>
            <person name="Canestro C."/>
            <person name="Bouquet J.M."/>
            <person name="Danks G."/>
            <person name="Poulain J."/>
            <person name="Campsteijn C."/>
            <person name="Adamski M."/>
            <person name="Cross I."/>
            <person name="Yadetie F."/>
            <person name="Muffato M."/>
            <person name="Louis A."/>
            <person name="Butcher S."/>
            <person name="Tsagkogeorga G."/>
            <person name="Konrad A."/>
            <person name="Singh S."/>
            <person name="Jensen M.F."/>
            <person name="Cong E.H."/>
            <person name="Eikeseth-Otteraa H."/>
            <person name="Noel B."/>
            <person name="Anthouard V."/>
            <person name="Porcel B.M."/>
            <person name="Kachouri-Lafond R."/>
            <person name="Nishino A."/>
            <person name="Ugolini M."/>
            <person name="Chourrout P."/>
            <person name="Nishida H."/>
            <person name="Aasland R."/>
            <person name="Huzurbazar S."/>
            <person name="Westhof E."/>
            <person name="Delsuc F."/>
            <person name="Lehrach H."/>
            <person name="Reinhardt R."/>
            <person name="Weissenbach J."/>
            <person name="Roy S.W."/>
            <person name="Artiguenave F."/>
            <person name="Postlethwait J.H."/>
            <person name="Manak J.R."/>
            <person name="Thompson E.M."/>
            <person name="Jaillon O."/>
            <person name="Du Pasquier L."/>
            <person name="Boudinot P."/>
            <person name="Liberles D.A."/>
            <person name="Volff J.N."/>
            <person name="Philippe H."/>
            <person name="Lenhard B."/>
            <person name="Roest Crollius H."/>
            <person name="Wincker P."/>
            <person name="Chourrout D."/>
        </authorList>
    </citation>
    <scope>NUCLEOTIDE SEQUENCE [LARGE SCALE GENOMIC DNA]</scope>
</reference>
<keyword evidence="9" id="KW-0479">Metal-binding</keyword>
<evidence type="ECO:0000256" key="11">
    <source>
        <dbReference type="ARBA" id="ARBA00022837"/>
    </source>
</evidence>
<evidence type="ECO:0000256" key="15">
    <source>
        <dbReference type="ARBA" id="ARBA00023288"/>
    </source>
</evidence>
<evidence type="ECO:0000313" key="19">
    <source>
        <dbReference type="Proteomes" id="UP000001307"/>
    </source>
</evidence>
<keyword evidence="4" id="KW-0813">Transport</keyword>
<evidence type="ECO:0000256" key="2">
    <source>
        <dbReference type="ARBA" id="ARBA00004236"/>
    </source>
</evidence>
<evidence type="ECO:0000256" key="8">
    <source>
        <dbReference type="ARBA" id="ARBA00022707"/>
    </source>
</evidence>
<evidence type="ECO:0000256" key="5">
    <source>
        <dbReference type="ARBA" id="ARBA00022475"/>
    </source>
</evidence>
<evidence type="ECO:0000256" key="6">
    <source>
        <dbReference type="ARBA" id="ARBA00022490"/>
    </source>
</evidence>
<evidence type="ECO:0000256" key="14">
    <source>
        <dbReference type="ARBA" id="ARBA00023242"/>
    </source>
</evidence>
<dbReference type="GO" id="GO:0015031">
    <property type="term" value="P:protein transport"/>
    <property type="evidence" value="ECO:0007669"/>
    <property type="project" value="UniProtKB-KW"/>
</dbReference>
<dbReference type="InParanoid" id="E4Y0U0"/>
<dbReference type="EMBL" id="FN653533">
    <property type="protein sequence ID" value="CBY15498.1"/>
    <property type="molecule type" value="Genomic_DNA"/>
</dbReference>
<sequence length="225" mass="26434">MIFEVLCLFICVTALTGLLNIGRRSSRYFPKTSLSDRNIYNSYYERIKNSVIEATGFSPKDIDYLFRRFVSLDQSNKRYLDTMDFHGISGLCQNVLGEQVIEMFLHTETGHCDFMHFCKVLATFRKSRNEEEKKQLIQKKIELIYEMFDVNSDGKITREDIVILLRHMMGEKVCITTINSIAQRMIYEGKTRKGNHTFDDFTSMNIEQFTSLLDKEYVYTHMSIK</sequence>
<dbReference type="GO" id="GO:0005634">
    <property type="term" value="C:nucleus"/>
    <property type="evidence" value="ECO:0007669"/>
    <property type="project" value="UniProtKB-SubCell"/>
</dbReference>
<keyword evidence="6" id="KW-0963">Cytoplasm</keyword>
<keyword evidence="13" id="KW-0472">Membrane</keyword>
<gene>
    <name evidence="18" type="ORF">GSOID_T00013776001</name>
</gene>
<dbReference type="PROSITE" id="PS00018">
    <property type="entry name" value="EF_HAND_1"/>
    <property type="match status" value="1"/>
</dbReference>
<organism evidence="18">
    <name type="scientific">Oikopleura dioica</name>
    <name type="common">Tunicate</name>
    <dbReference type="NCBI Taxonomy" id="34765"/>
    <lineage>
        <taxon>Eukaryota</taxon>
        <taxon>Metazoa</taxon>
        <taxon>Chordata</taxon>
        <taxon>Tunicata</taxon>
        <taxon>Appendicularia</taxon>
        <taxon>Copelata</taxon>
        <taxon>Oikopleuridae</taxon>
        <taxon>Oikopleura</taxon>
    </lineage>
</organism>
<evidence type="ECO:0000256" key="1">
    <source>
        <dbReference type="ARBA" id="ARBA00004123"/>
    </source>
</evidence>
<evidence type="ECO:0000256" key="9">
    <source>
        <dbReference type="ARBA" id="ARBA00022723"/>
    </source>
</evidence>
<evidence type="ECO:0000256" key="13">
    <source>
        <dbReference type="ARBA" id="ARBA00023136"/>
    </source>
</evidence>
<protein>
    <recommendedName>
        <fullName evidence="17">EF-hand domain-containing protein</fullName>
    </recommendedName>
</protein>
<evidence type="ECO:0000259" key="17">
    <source>
        <dbReference type="PROSITE" id="PS50222"/>
    </source>
</evidence>
<dbReference type="PROSITE" id="PS50222">
    <property type="entry name" value="EF_HAND_2"/>
    <property type="match status" value="1"/>
</dbReference>
<evidence type="ECO:0000256" key="10">
    <source>
        <dbReference type="ARBA" id="ARBA00022737"/>
    </source>
</evidence>
<dbReference type="InterPro" id="IPR002048">
    <property type="entry name" value="EF_hand_dom"/>
</dbReference>
<dbReference type="Proteomes" id="UP000001307">
    <property type="component" value="Unassembled WGS sequence"/>
</dbReference>
<dbReference type="AlphaFoldDB" id="E4Y0U0"/>
<dbReference type="GO" id="GO:0005737">
    <property type="term" value="C:cytoplasm"/>
    <property type="evidence" value="ECO:0007669"/>
    <property type="project" value="UniProtKB-SubCell"/>
</dbReference>
<comment type="similarity">
    <text evidence="16">Belongs to the calcineurin regulatory subunit family. CHP subfamily.</text>
</comment>
<evidence type="ECO:0000313" key="18">
    <source>
        <dbReference type="EMBL" id="CBY15498.1"/>
    </source>
</evidence>
<keyword evidence="5" id="KW-1003">Cell membrane</keyword>
<keyword evidence="19" id="KW-1185">Reference proteome</keyword>
<evidence type="ECO:0000256" key="12">
    <source>
        <dbReference type="ARBA" id="ARBA00022927"/>
    </source>
</evidence>
<dbReference type="InterPro" id="IPR051875">
    <property type="entry name" value="Calcineurin_B_homologous"/>
</dbReference>
<comment type="subcellular location">
    <subcellularLocation>
        <location evidence="2">Cell membrane</location>
    </subcellularLocation>
    <subcellularLocation>
        <location evidence="3">Cytoplasm</location>
    </subcellularLocation>
    <subcellularLocation>
        <location evidence="1">Nucleus</location>
    </subcellularLocation>
</comment>
<keyword evidence="8" id="KW-0519">Myristate</keyword>
<keyword evidence="14" id="KW-0539">Nucleus</keyword>
<evidence type="ECO:0000256" key="4">
    <source>
        <dbReference type="ARBA" id="ARBA00022448"/>
    </source>
</evidence>
<accession>E4Y0U0</accession>
<dbReference type="InterPro" id="IPR018247">
    <property type="entry name" value="EF_Hand_1_Ca_BS"/>
</dbReference>
<dbReference type="GO" id="GO:0005509">
    <property type="term" value="F:calcium ion binding"/>
    <property type="evidence" value="ECO:0007669"/>
    <property type="project" value="InterPro"/>
</dbReference>
<dbReference type="GO" id="GO:0005886">
    <property type="term" value="C:plasma membrane"/>
    <property type="evidence" value="ECO:0007669"/>
    <property type="project" value="UniProtKB-SubCell"/>
</dbReference>
<keyword evidence="15" id="KW-0449">Lipoprotein</keyword>
<keyword evidence="12" id="KW-0653">Protein transport</keyword>
<evidence type="ECO:0000256" key="16">
    <source>
        <dbReference type="ARBA" id="ARBA00038164"/>
    </source>
</evidence>
<dbReference type="PANTHER" id="PTHR46002">
    <property type="entry name" value="EG:114D9.1 PROTEIN-RELATED"/>
    <property type="match status" value="1"/>
</dbReference>
<proteinExistence type="inferred from homology"/>
<keyword evidence="11" id="KW-0106">Calcium</keyword>
<dbReference type="Gene3D" id="1.10.238.10">
    <property type="entry name" value="EF-hand"/>
    <property type="match status" value="1"/>
</dbReference>
<keyword evidence="7" id="KW-0597">Phosphoprotein</keyword>
<evidence type="ECO:0000256" key="7">
    <source>
        <dbReference type="ARBA" id="ARBA00022553"/>
    </source>
</evidence>
<dbReference type="SUPFAM" id="SSF47473">
    <property type="entry name" value="EF-hand"/>
    <property type="match status" value="1"/>
</dbReference>
<dbReference type="InterPro" id="IPR011992">
    <property type="entry name" value="EF-hand-dom_pair"/>
</dbReference>
<evidence type="ECO:0000256" key="3">
    <source>
        <dbReference type="ARBA" id="ARBA00004496"/>
    </source>
</evidence>
<dbReference type="OrthoDB" id="191686at2759"/>
<name>E4Y0U0_OIKDI</name>